<feature type="compositionally biased region" description="Basic and acidic residues" evidence="3">
    <location>
        <begin position="130"/>
        <end position="140"/>
    </location>
</feature>
<evidence type="ECO:0000256" key="1">
    <source>
        <dbReference type="ARBA" id="ARBA00006432"/>
    </source>
</evidence>
<reference evidence="5 6" key="1">
    <citation type="submission" date="2016-10" db="EMBL/GenBank/DDBJ databases">
        <title>Genome sequence of Streptomyces sp. MUSC 1.</title>
        <authorList>
            <person name="Lee L.-H."/>
            <person name="Ser H.-L."/>
            <person name="Law J.W.-F."/>
        </authorList>
    </citation>
    <scope>NUCLEOTIDE SEQUENCE [LARGE SCALE GENOMIC DNA]</scope>
    <source>
        <strain evidence="5 6">MUSC 1</strain>
    </source>
</reference>
<dbReference type="AlphaFoldDB" id="A0A1S2PG81"/>
<dbReference type="GO" id="GO:0006631">
    <property type="term" value="P:fatty acid metabolic process"/>
    <property type="evidence" value="ECO:0007669"/>
    <property type="project" value="TreeGrafter"/>
</dbReference>
<comment type="caution">
    <text evidence="5">The sequence shown here is derived from an EMBL/GenBank/DDBJ whole genome shotgun (WGS) entry which is preliminary data.</text>
</comment>
<proteinExistence type="inferred from homology"/>
<evidence type="ECO:0000313" key="6">
    <source>
        <dbReference type="Proteomes" id="UP000179642"/>
    </source>
</evidence>
<dbReference type="InterPro" id="IPR025110">
    <property type="entry name" value="AMP-bd_C"/>
</dbReference>
<sequence length="140" mass="14755">MDRKKYLIITGGFNVYPAEVERVISELPGVANAAVIGTPDEHWGEAVTAVVVPKPGETVAATAEAFGPHLAMTHVQEYAGELTDPARVRHTRGVCHHGLSFPSAVGRSRQRAASCRVPGDTGAAAPTADRVQRADPVVHA</sequence>
<dbReference type="InterPro" id="IPR045851">
    <property type="entry name" value="AMP-bd_C_sf"/>
</dbReference>
<dbReference type="PANTHER" id="PTHR43201:SF5">
    <property type="entry name" value="MEDIUM-CHAIN ACYL-COA LIGASE ACSF2, MITOCHONDRIAL"/>
    <property type="match status" value="1"/>
</dbReference>
<dbReference type="PANTHER" id="PTHR43201">
    <property type="entry name" value="ACYL-COA SYNTHETASE"/>
    <property type="match status" value="1"/>
</dbReference>
<dbReference type="Pfam" id="PF13193">
    <property type="entry name" value="AMP-binding_C"/>
    <property type="match status" value="1"/>
</dbReference>
<feature type="domain" description="AMP-binding enzyme C-terminal" evidence="4">
    <location>
        <begin position="19"/>
        <end position="69"/>
    </location>
</feature>
<name>A0A1S2PG81_9ACTN</name>
<comment type="similarity">
    <text evidence="1">Belongs to the ATP-dependent AMP-binding enzyme family.</text>
</comment>
<dbReference type="EMBL" id="MLYO01000079">
    <property type="protein sequence ID" value="OIJ92620.1"/>
    <property type="molecule type" value="Genomic_DNA"/>
</dbReference>
<keyword evidence="6" id="KW-1185">Reference proteome</keyword>
<feature type="region of interest" description="Disordered" evidence="3">
    <location>
        <begin position="106"/>
        <end position="140"/>
    </location>
</feature>
<evidence type="ECO:0000259" key="4">
    <source>
        <dbReference type="Pfam" id="PF13193"/>
    </source>
</evidence>
<protein>
    <recommendedName>
        <fullName evidence="4">AMP-binding enzyme C-terminal domain-containing protein</fullName>
    </recommendedName>
</protein>
<evidence type="ECO:0000313" key="5">
    <source>
        <dbReference type="EMBL" id="OIJ92620.1"/>
    </source>
</evidence>
<dbReference type="Proteomes" id="UP000179642">
    <property type="component" value="Unassembled WGS sequence"/>
</dbReference>
<dbReference type="SUPFAM" id="SSF56801">
    <property type="entry name" value="Acetyl-CoA synthetase-like"/>
    <property type="match status" value="1"/>
</dbReference>
<evidence type="ECO:0000256" key="3">
    <source>
        <dbReference type="SAM" id="MobiDB-lite"/>
    </source>
</evidence>
<dbReference type="RefSeq" id="WP_071385619.1">
    <property type="nucleotide sequence ID" value="NZ_MLYO01000079.1"/>
</dbReference>
<accession>A0A1S2PG81</accession>
<organism evidence="5 6">
    <name type="scientific">Streptomyces monashensis</name>
    <dbReference type="NCBI Taxonomy" id="1678012"/>
    <lineage>
        <taxon>Bacteria</taxon>
        <taxon>Bacillati</taxon>
        <taxon>Actinomycetota</taxon>
        <taxon>Actinomycetes</taxon>
        <taxon>Kitasatosporales</taxon>
        <taxon>Streptomycetaceae</taxon>
        <taxon>Streptomyces</taxon>
    </lineage>
</organism>
<dbReference type="GO" id="GO:0031956">
    <property type="term" value="F:medium-chain fatty acid-CoA ligase activity"/>
    <property type="evidence" value="ECO:0007669"/>
    <property type="project" value="TreeGrafter"/>
</dbReference>
<evidence type="ECO:0000256" key="2">
    <source>
        <dbReference type="ARBA" id="ARBA00022598"/>
    </source>
</evidence>
<gene>
    <name evidence="5" type="ORF">BIV23_38385</name>
</gene>
<keyword evidence="2" id="KW-0436">Ligase</keyword>
<dbReference type="Gene3D" id="3.30.300.30">
    <property type="match status" value="1"/>
</dbReference>